<dbReference type="InterPro" id="IPR034003">
    <property type="entry name" value="ABCG_PDR_2"/>
</dbReference>
<organism evidence="12 13">
    <name type="scientific">Fusarium sarcochroum</name>
    <dbReference type="NCBI Taxonomy" id="1208366"/>
    <lineage>
        <taxon>Eukaryota</taxon>
        <taxon>Fungi</taxon>
        <taxon>Dikarya</taxon>
        <taxon>Ascomycota</taxon>
        <taxon>Pezizomycotina</taxon>
        <taxon>Sordariomycetes</taxon>
        <taxon>Hypocreomycetidae</taxon>
        <taxon>Hypocreales</taxon>
        <taxon>Nectriaceae</taxon>
        <taxon>Fusarium</taxon>
        <taxon>Fusarium lateritium species complex</taxon>
    </lineage>
</organism>
<dbReference type="PROSITE" id="PS00211">
    <property type="entry name" value="ABC_TRANSPORTER_1"/>
    <property type="match status" value="1"/>
</dbReference>
<reference evidence="12" key="1">
    <citation type="journal article" date="2020" name="BMC Genomics">
        <title>Correction to: Identification and distribution of gene clusters required for synthesis of sphingolipid metabolism inhibitors in diverse species of the filamentous fungus Fusarium.</title>
        <authorList>
            <person name="Kim H.S."/>
            <person name="Lohmar J.M."/>
            <person name="Busman M."/>
            <person name="Brown D.W."/>
            <person name="Naumann T.A."/>
            <person name="Divon H.H."/>
            <person name="Lysoe E."/>
            <person name="Uhlig S."/>
            <person name="Proctor R.H."/>
        </authorList>
    </citation>
    <scope>NUCLEOTIDE SEQUENCE</scope>
    <source>
        <strain evidence="12">NRRL 20472</strain>
    </source>
</reference>
<evidence type="ECO:0000256" key="8">
    <source>
        <dbReference type="ARBA" id="ARBA00023136"/>
    </source>
</evidence>
<dbReference type="Pfam" id="PF00005">
    <property type="entry name" value="ABC_tran"/>
    <property type="match status" value="2"/>
</dbReference>
<dbReference type="FunFam" id="3.40.50.300:FF:000054">
    <property type="entry name" value="ABC multidrug transporter atrF"/>
    <property type="match status" value="1"/>
</dbReference>
<dbReference type="CDD" id="cd03232">
    <property type="entry name" value="ABCG_PDR_domain2"/>
    <property type="match status" value="1"/>
</dbReference>
<feature type="transmembrane region" description="Helical" evidence="10">
    <location>
        <begin position="1168"/>
        <end position="1188"/>
    </location>
</feature>
<evidence type="ECO:0000256" key="1">
    <source>
        <dbReference type="ARBA" id="ARBA00004141"/>
    </source>
</evidence>
<keyword evidence="13" id="KW-1185">Reference proteome</keyword>
<dbReference type="GO" id="GO:0140359">
    <property type="term" value="F:ABC-type transporter activity"/>
    <property type="evidence" value="ECO:0007669"/>
    <property type="project" value="InterPro"/>
</dbReference>
<dbReference type="InterPro" id="IPR043926">
    <property type="entry name" value="ABCG_dom"/>
</dbReference>
<feature type="domain" description="ABC transporter" evidence="11">
    <location>
        <begin position="803"/>
        <end position="1046"/>
    </location>
</feature>
<feature type="compositionally biased region" description="Polar residues" evidence="9">
    <location>
        <begin position="1"/>
        <end position="20"/>
    </location>
</feature>
<feature type="transmembrane region" description="Helical" evidence="10">
    <location>
        <begin position="509"/>
        <end position="530"/>
    </location>
</feature>
<feature type="domain" description="ABC transporter" evidence="11">
    <location>
        <begin position="113"/>
        <end position="363"/>
    </location>
</feature>
<comment type="similarity">
    <text evidence="2">Belongs to the ABC transporter superfamily. ABCG family. PDR (TC 3.A.1.205) subfamily.</text>
</comment>
<accession>A0A8H4UA39</accession>
<dbReference type="GO" id="GO:0016020">
    <property type="term" value="C:membrane"/>
    <property type="evidence" value="ECO:0007669"/>
    <property type="project" value="UniProtKB-SubCell"/>
</dbReference>
<dbReference type="GO" id="GO:0005524">
    <property type="term" value="F:ATP binding"/>
    <property type="evidence" value="ECO:0007669"/>
    <property type="project" value="UniProtKB-KW"/>
</dbReference>
<dbReference type="Pfam" id="PF14510">
    <property type="entry name" value="ABC_trans_N"/>
    <property type="match status" value="1"/>
</dbReference>
<dbReference type="InterPro" id="IPR010929">
    <property type="entry name" value="PDR_CDR_ABC"/>
</dbReference>
<dbReference type="Gene3D" id="3.40.50.300">
    <property type="entry name" value="P-loop containing nucleotide triphosphate hydrolases"/>
    <property type="match status" value="2"/>
</dbReference>
<feature type="transmembrane region" description="Helical" evidence="10">
    <location>
        <begin position="1411"/>
        <end position="1430"/>
    </location>
</feature>
<evidence type="ECO:0000256" key="4">
    <source>
        <dbReference type="ARBA" id="ARBA00022692"/>
    </source>
</evidence>
<feature type="compositionally biased region" description="Basic and acidic residues" evidence="9">
    <location>
        <begin position="768"/>
        <end position="788"/>
    </location>
</feature>
<evidence type="ECO:0000259" key="11">
    <source>
        <dbReference type="PROSITE" id="PS50893"/>
    </source>
</evidence>
<proteinExistence type="inferred from homology"/>
<dbReference type="InterPro" id="IPR027417">
    <property type="entry name" value="P-loop_NTPase"/>
</dbReference>
<evidence type="ECO:0000313" key="12">
    <source>
        <dbReference type="EMBL" id="KAF4972585.1"/>
    </source>
</evidence>
<feature type="compositionally biased region" description="Polar residues" evidence="9">
    <location>
        <begin position="789"/>
        <end position="799"/>
    </location>
</feature>
<dbReference type="InterPro" id="IPR034001">
    <property type="entry name" value="ABCG_PDR_1"/>
</dbReference>
<dbReference type="InterPro" id="IPR029481">
    <property type="entry name" value="ABC_trans_N"/>
</dbReference>
<feature type="region of interest" description="Disordered" evidence="9">
    <location>
        <begin position="768"/>
        <end position="799"/>
    </location>
</feature>
<feature type="transmembrane region" description="Helical" evidence="10">
    <location>
        <begin position="473"/>
        <end position="494"/>
    </location>
</feature>
<feature type="transmembrane region" description="Helical" evidence="10">
    <location>
        <begin position="1287"/>
        <end position="1311"/>
    </location>
</feature>
<dbReference type="SMART" id="SM00382">
    <property type="entry name" value="AAA"/>
    <property type="match status" value="2"/>
</dbReference>
<keyword evidence="8 10" id="KW-0472">Membrane</keyword>
<dbReference type="SUPFAM" id="SSF52540">
    <property type="entry name" value="P-loop containing nucleoside triphosphate hydrolases"/>
    <property type="match status" value="2"/>
</dbReference>
<evidence type="ECO:0000256" key="5">
    <source>
        <dbReference type="ARBA" id="ARBA00022741"/>
    </source>
</evidence>
<keyword evidence="6" id="KW-0067">ATP-binding</keyword>
<dbReference type="Proteomes" id="UP000622797">
    <property type="component" value="Unassembled WGS sequence"/>
</dbReference>
<feature type="transmembrane region" description="Helical" evidence="10">
    <location>
        <begin position="725"/>
        <end position="746"/>
    </location>
</feature>
<dbReference type="PANTHER" id="PTHR19241">
    <property type="entry name" value="ATP-BINDING CASSETTE TRANSPORTER"/>
    <property type="match status" value="1"/>
</dbReference>
<protein>
    <recommendedName>
        <fullName evidence="11">ABC transporter domain-containing protein</fullName>
    </recommendedName>
</protein>
<dbReference type="CDD" id="cd03233">
    <property type="entry name" value="ABCG_PDR_domain1"/>
    <property type="match status" value="1"/>
</dbReference>
<feature type="transmembrane region" description="Helical" evidence="10">
    <location>
        <begin position="1208"/>
        <end position="1236"/>
    </location>
</feature>
<feature type="transmembrane region" description="Helical" evidence="10">
    <location>
        <begin position="1257"/>
        <end position="1281"/>
    </location>
</feature>
<dbReference type="EMBL" id="JABEXW010000052">
    <property type="protein sequence ID" value="KAF4972585.1"/>
    <property type="molecule type" value="Genomic_DNA"/>
</dbReference>
<keyword evidence="7 10" id="KW-1133">Transmembrane helix</keyword>
<evidence type="ECO:0000313" key="13">
    <source>
        <dbReference type="Proteomes" id="UP000622797"/>
    </source>
</evidence>
<evidence type="ECO:0000256" key="2">
    <source>
        <dbReference type="ARBA" id="ARBA00006012"/>
    </source>
</evidence>
<dbReference type="InterPro" id="IPR003593">
    <property type="entry name" value="AAA+_ATPase"/>
</dbReference>
<comment type="subcellular location">
    <subcellularLocation>
        <location evidence="1">Membrane</location>
        <topology evidence="1">Multi-pass membrane protein</topology>
    </subcellularLocation>
</comment>
<comment type="caution">
    <text evidence="12">The sequence shown here is derived from an EMBL/GenBank/DDBJ whole genome shotgun (WGS) entry which is preliminary data.</text>
</comment>
<reference evidence="12" key="2">
    <citation type="submission" date="2020-05" db="EMBL/GenBank/DDBJ databases">
        <authorList>
            <person name="Kim H.-S."/>
            <person name="Proctor R.H."/>
            <person name="Brown D.W."/>
        </authorList>
    </citation>
    <scope>NUCLEOTIDE SEQUENCE</scope>
    <source>
        <strain evidence="12">NRRL 20472</strain>
    </source>
</reference>
<feature type="transmembrane region" description="Helical" evidence="10">
    <location>
        <begin position="584"/>
        <end position="604"/>
    </location>
</feature>
<dbReference type="Pfam" id="PF06422">
    <property type="entry name" value="PDR_CDR"/>
    <property type="match status" value="2"/>
</dbReference>
<evidence type="ECO:0000256" key="7">
    <source>
        <dbReference type="ARBA" id="ARBA00022989"/>
    </source>
</evidence>
<keyword evidence="4 10" id="KW-0812">Transmembrane</keyword>
<keyword evidence="3" id="KW-0813">Transport</keyword>
<dbReference type="OrthoDB" id="245989at2759"/>
<name>A0A8H4UA39_9HYPO</name>
<feature type="region of interest" description="Disordered" evidence="9">
    <location>
        <begin position="1"/>
        <end position="22"/>
    </location>
</feature>
<dbReference type="PROSITE" id="PS50893">
    <property type="entry name" value="ABC_TRANSPORTER_2"/>
    <property type="match status" value="2"/>
</dbReference>
<evidence type="ECO:0000256" key="3">
    <source>
        <dbReference type="ARBA" id="ARBA00022448"/>
    </source>
</evidence>
<dbReference type="InterPro" id="IPR017871">
    <property type="entry name" value="ABC_transporter-like_CS"/>
</dbReference>
<dbReference type="Pfam" id="PF19055">
    <property type="entry name" value="ABC2_membrane_7"/>
    <property type="match status" value="1"/>
</dbReference>
<dbReference type="GO" id="GO:0016887">
    <property type="term" value="F:ATP hydrolysis activity"/>
    <property type="evidence" value="ECO:0007669"/>
    <property type="project" value="InterPro"/>
</dbReference>
<gene>
    <name evidence="12" type="ORF">FSARC_858</name>
</gene>
<feature type="transmembrane region" description="Helical" evidence="10">
    <location>
        <begin position="616"/>
        <end position="637"/>
    </location>
</feature>
<dbReference type="InterPro" id="IPR003439">
    <property type="entry name" value="ABC_transporter-like_ATP-bd"/>
</dbReference>
<evidence type="ECO:0000256" key="9">
    <source>
        <dbReference type="SAM" id="MobiDB-lite"/>
    </source>
</evidence>
<evidence type="ECO:0000256" key="6">
    <source>
        <dbReference type="ARBA" id="ARBA00022840"/>
    </source>
</evidence>
<dbReference type="InterPro" id="IPR013525">
    <property type="entry name" value="ABC2_TM"/>
</dbReference>
<dbReference type="Pfam" id="PF01061">
    <property type="entry name" value="ABC2_membrane"/>
    <property type="match status" value="2"/>
</dbReference>
<sequence>MATPRNSESETSLEGTTGPMTQLARRFSHTRTYSTLSTNVNPFLAQDTRLDPKSPGFLPEHWFKAMLHAFDQDPDKYPRHTAGVSWRSLSVHGFGDPTDYQKDVFNVAWRGPLGAFNWFANRKQKINIINDFDGLVQSGELLLVLGRPGSGVSTLLKTIAGHTHGLHLDKSSEFNYQGIPWDLMHNNFRGEVIYQAEADIHFPQLTVGDTLLFAALARTPQERVADISRKVYAEHLRDAVMAMFGITGTVDTRVGDDFVRGVSGGERKRVSIAEATLNQSTTQCWDNSTRGLDSATALEFVKTLRLGTKLGGASAIVALYQASQAAYDEFDKVLLMYEGRQIYFGPTSQATQYFTDMGYECPLRQTTADFLTSLTSPDERIVRPGFENRVPRTPDEFADEWRMSQHRAALLRDIAAFQLQYPLDGKHVENLKDIRRTQKARFMSDKSPFTISVPMQIQLCIGRGFKRLLGDKTFFLATVFGNFFMSLILGSVYFDLPSTAESMNSRCSVLFFAILFNGLSSALEILALYSQRPIVEKHARYALYRPLSEATSSIFCDLPSKIISTLAFNIPLYFMSNLRRDASCFFIFLLFGFTTTLTMSMILRTIGQSSKTVHQALVPAAIFIIGLVIYAGFVLPIRNMKGWLRWINYINPIAYAYEALVANEFSGRTFQCQTMIPSGSGYEDVEPTQQACSVAGAAPGKDFVDGDFYIGTVYQYYYAHIWRNYGILVGFIIFFTCTYLIAAEFFSSSPSKGEILIFRKAQKKGRLEGVDEESAKPKFQTHRNESEHTVPTQSEKPSNTSTFCWKNLCYDIKIKGGTRRILTEVDGWVQPGKITALMGATGAGKTTLLDVLADRITMGVITGDVLVNGLPRGKSFQRTTGYVQQQDIHLETSTVREALRFSAALRQPESTPSEEKLRYVEEVIGLLEMDLYADAVIGTQGKGLNVEQRKRLSIGVELAAKPDVLIFLDEPTSGLDSQTAWAIITLIKKLANHGQAILCTIHQPSALIFQQFDRLLLLAKGGKTVYFGDVGENAVAMNQYFEKFGATPCRSDENPAEWMLHVIGAAPGAHTDRDWAKTWKDSSEFGSVQRELDNILQSKNVSSTTDAQDTPYAAPFMKQFLACTKRVAEQYWRTPTYIYAKMLLCFITSLFIGLSFQNSPLSLQGLQNQLFSIFMLLVIFAFLVYQTMPGFVAQRTLYEGRERSSMTYAWYNLLLANTVVEMMWNSIASLTVYLPFYFLVGMHRNGRITDTQDERGALMFLLTWAFMVYEGTFAHMCVAGAPTAEVGATFALLLFMVTLVFAGVLVPYSALPGFWTFMYRLSPMTYLIGAMVSDGVAKQKVQCSDIEFLQFQAPANLTCKEYVGQFVQAVGGSLQNPESDQMCLYCPVESTDTYLATLTIRYSERWRNFGLIWAFIIFDVVAALTLYWLIRVPKKNLKLVFWKK</sequence>
<feature type="transmembrane region" description="Helical" evidence="10">
    <location>
        <begin position="1137"/>
        <end position="1156"/>
    </location>
</feature>
<keyword evidence="5" id="KW-0547">Nucleotide-binding</keyword>
<evidence type="ECO:0000256" key="10">
    <source>
        <dbReference type="SAM" id="Phobius"/>
    </source>
</evidence>